<proteinExistence type="predicted"/>
<name>A0A3D9L8X7_MARFU</name>
<keyword evidence="2" id="KW-1185">Reference proteome</keyword>
<dbReference type="EMBL" id="QREG01000003">
    <property type="protein sequence ID" value="REE01512.1"/>
    <property type="molecule type" value="Genomic_DNA"/>
</dbReference>
<dbReference type="Proteomes" id="UP000256779">
    <property type="component" value="Unassembled WGS sequence"/>
</dbReference>
<evidence type="ECO:0000313" key="2">
    <source>
        <dbReference type="Proteomes" id="UP000256779"/>
    </source>
</evidence>
<dbReference type="OrthoDB" id="922982at2"/>
<gene>
    <name evidence="1" type="ORF">C7460_10328</name>
</gene>
<dbReference type="InterPro" id="IPR025345">
    <property type="entry name" value="DUF4249"/>
</dbReference>
<reference evidence="1 2" key="1">
    <citation type="submission" date="2018-07" db="EMBL/GenBank/DDBJ databases">
        <title>Genomic Encyclopedia of Type Strains, Phase IV (KMG-IV): sequencing the most valuable type-strain genomes for metagenomic binning, comparative biology and taxonomic classification.</title>
        <authorList>
            <person name="Goeker M."/>
        </authorList>
    </citation>
    <scope>NUCLEOTIDE SEQUENCE [LARGE SCALE GENOMIC DNA]</scope>
    <source>
        <strain evidence="1 2">DSM 4134</strain>
    </source>
</reference>
<dbReference type="PROSITE" id="PS51257">
    <property type="entry name" value="PROKAR_LIPOPROTEIN"/>
    <property type="match status" value="1"/>
</dbReference>
<comment type="caution">
    <text evidence="1">The sequence shown here is derived from an EMBL/GenBank/DDBJ whole genome shotgun (WGS) entry which is preliminary data.</text>
</comment>
<accession>A0A3D9L8X7</accession>
<protein>
    <submittedName>
        <fullName evidence="1">Uncharacterized protein DUF4249</fullName>
    </submittedName>
</protein>
<organism evidence="1 2">
    <name type="scientific">Marinoscillum furvescens DSM 4134</name>
    <dbReference type="NCBI Taxonomy" id="1122208"/>
    <lineage>
        <taxon>Bacteria</taxon>
        <taxon>Pseudomonadati</taxon>
        <taxon>Bacteroidota</taxon>
        <taxon>Cytophagia</taxon>
        <taxon>Cytophagales</taxon>
        <taxon>Reichenbachiellaceae</taxon>
        <taxon>Marinoscillum</taxon>
    </lineage>
</organism>
<evidence type="ECO:0000313" key="1">
    <source>
        <dbReference type="EMBL" id="REE01512.1"/>
    </source>
</evidence>
<sequence>MAMHKIQFLFIGLCLALVGCVKPYEFEAQNFEKVLVVDGVLTDRVGQHEVKVSYTYPLDTTLNQVVAGASVWVEDEDGNQTDYTYHEQGTYVSPAGFAAAEGKSYRLYLELPGGDRYISRPEALVAAPAIDSIYDQYARLPTTLGDRTVGGIQFFIDTHDESGKAKYFRYEWEEGYKIRVPYPKRFVLENDTTLTYLIDSPGICYTENQSSELIYGTTIGSSQNRLAEFPVRFVSEEDQALRVRYSILVRQFAISEAAYLFYKRLRENNDSGGSLFDKQTGSVFGNIYAEENPDQAVLGYFEVSGVSEKRAFFNRSELDDGLDVAGFLYTCSSQNIVTAPLDSAKYYLNYTGGNIFAFEEIPPMPPTVSIHFRSCTDCSFWADPTPPDYWID</sequence>
<dbReference type="Pfam" id="PF14054">
    <property type="entry name" value="DUF4249"/>
    <property type="match status" value="1"/>
</dbReference>
<dbReference type="AlphaFoldDB" id="A0A3D9L8X7"/>